<evidence type="ECO:0000259" key="4">
    <source>
        <dbReference type="Pfam" id="PF25161"/>
    </source>
</evidence>
<feature type="domain" description="Menorin-like" evidence="3">
    <location>
        <begin position="57"/>
        <end position="270"/>
    </location>
</feature>
<evidence type="ECO:0000313" key="5">
    <source>
        <dbReference type="EMBL" id="CAD5226389.1"/>
    </source>
</evidence>
<accession>A0A811LFU4</accession>
<name>A0A811LFU4_9BILA</name>
<reference evidence="5" key="1">
    <citation type="submission" date="2020-09" db="EMBL/GenBank/DDBJ databases">
        <authorList>
            <person name="Kikuchi T."/>
        </authorList>
    </citation>
    <scope>NUCLEOTIDE SEQUENCE</scope>
    <source>
        <strain evidence="5">SH1</strain>
    </source>
</reference>
<keyword evidence="2" id="KW-0732">Signal</keyword>
<dbReference type="InterPro" id="IPR019356">
    <property type="entry name" value="Menorin_dom"/>
</dbReference>
<comment type="similarity">
    <text evidence="1">Belongs to the menorin family.</text>
</comment>
<feature type="signal peptide" evidence="2">
    <location>
        <begin position="1"/>
        <end position="19"/>
    </location>
</feature>
<evidence type="ECO:0000256" key="2">
    <source>
        <dbReference type="SAM" id="SignalP"/>
    </source>
</evidence>
<dbReference type="Pfam" id="PF10223">
    <property type="entry name" value="Menorin_N"/>
    <property type="match status" value="1"/>
</dbReference>
<dbReference type="Pfam" id="PF25161">
    <property type="entry name" value="Menorin_C"/>
    <property type="match status" value="1"/>
</dbReference>
<dbReference type="PANTHER" id="PTHR21184:SF6">
    <property type="entry name" value="CONSERVED PLASMA MEMBRANE PROTEIN"/>
    <property type="match status" value="1"/>
</dbReference>
<proteinExistence type="inferred from homology"/>
<evidence type="ECO:0000313" key="6">
    <source>
        <dbReference type="Proteomes" id="UP000614601"/>
    </source>
</evidence>
<dbReference type="InterPro" id="IPR057489">
    <property type="entry name" value="Menorin_C"/>
</dbReference>
<sequence length="530" mass="60697">MMTSKAFLPLLAIILATRAEDTYHITNSRDQRGVPFDSWINQTQAESNCTQCTIFLNHTSYAEGEVLLFKNKRSRHRAIPIMGPIGNVNSKFNDALTFKEWLKRVYSEEKAVKVSVRTTDVVRPVMLHLHASRDRFRAPIIIHADVFDSPNSQEKSVDASVFIDSAKKLLPEAIISIGWTPSGDFNVVNKLDWRQVFRLIELVYDLEQPLILNMKLNDAIHSAKQLEWLLGTHKPQIYLVIKGEVTDFVDKWEPLEHLTALASGRKLLFDVDDTWRTRLGHVQPSRKEKRDLDSDQWTNLVFPSPFSMLSTSILSNNGVAFLGWPNSLTISNKRIHQAPFSQSVSGKVLFLEKRQTRAISPSRKSGLSLDFFETEPHRLLGPEIPRSIRVFIGYDGKVSIENRETKRRKRVLHGFKESAVSRLPKSNCYGFKALDRTWRVEVEVFTMECRDEDDDDVDQKKVFNEYRTFISLETPPLRSRKARYVAVGKSGDGAIDFLVEELRHSSSSVLKLPLSICTLLSVYLFIRYLA</sequence>
<comment type="caution">
    <text evidence="5">The sequence shown here is derived from an EMBL/GenBank/DDBJ whole genome shotgun (WGS) entry which is preliminary data.</text>
</comment>
<dbReference type="PANTHER" id="PTHR21184">
    <property type="entry name" value="MENORIN (DENDRITIC BRANCHING PROTEIN)"/>
    <property type="match status" value="1"/>
</dbReference>
<gene>
    <name evidence="5" type="ORF">BOKJ2_LOCUS12053</name>
</gene>
<organism evidence="5 6">
    <name type="scientific">Bursaphelenchus okinawaensis</name>
    <dbReference type="NCBI Taxonomy" id="465554"/>
    <lineage>
        <taxon>Eukaryota</taxon>
        <taxon>Metazoa</taxon>
        <taxon>Ecdysozoa</taxon>
        <taxon>Nematoda</taxon>
        <taxon>Chromadorea</taxon>
        <taxon>Rhabditida</taxon>
        <taxon>Tylenchina</taxon>
        <taxon>Tylenchomorpha</taxon>
        <taxon>Aphelenchoidea</taxon>
        <taxon>Aphelenchoididae</taxon>
        <taxon>Bursaphelenchus</taxon>
    </lineage>
</organism>
<feature type="chain" id="PRO_5036221393" evidence="2">
    <location>
        <begin position="20"/>
        <end position="530"/>
    </location>
</feature>
<dbReference type="Proteomes" id="UP000614601">
    <property type="component" value="Unassembled WGS sequence"/>
</dbReference>
<dbReference type="GO" id="GO:0005615">
    <property type="term" value="C:extracellular space"/>
    <property type="evidence" value="ECO:0007669"/>
    <property type="project" value="TreeGrafter"/>
</dbReference>
<evidence type="ECO:0000256" key="1">
    <source>
        <dbReference type="ARBA" id="ARBA00044953"/>
    </source>
</evidence>
<keyword evidence="6" id="KW-1185">Reference proteome</keyword>
<evidence type="ECO:0000259" key="3">
    <source>
        <dbReference type="Pfam" id="PF10223"/>
    </source>
</evidence>
<dbReference type="EMBL" id="CAJFDH010000005">
    <property type="protein sequence ID" value="CAD5226389.1"/>
    <property type="molecule type" value="Genomic_DNA"/>
</dbReference>
<protein>
    <submittedName>
        <fullName evidence="5">Uncharacterized protein</fullName>
    </submittedName>
</protein>
<dbReference type="Proteomes" id="UP000783686">
    <property type="component" value="Unassembled WGS sequence"/>
</dbReference>
<dbReference type="OrthoDB" id="413402at2759"/>
<dbReference type="AlphaFoldDB" id="A0A811LFU4"/>
<feature type="domain" description="Menorin C-terminal" evidence="4">
    <location>
        <begin position="297"/>
        <end position="504"/>
    </location>
</feature>
<dbReference type="EMBL" id="CAJFCW020000005">
    <property type="protein sequence ID" value="CAG9122093.1"/>
    <property type="molecule type" value="Genomic_DNA"/>
</dbReference>